<name>A0A679KJH8_9HYPH</name>
<dbReference type="AlphaFoldDB" id="A0A679KJH8"/>
<dbReference type="EMBL" id="LR743514">
    <property type="protein sequence ID" value="CAA2145619.1"/>
    <property type="molecule type" value="Genomic_DNA"/>
</dbReference>
<accession>A0A679KJH8</accession>
<geneLocation type="plasmid" evidence="1">
    <name>5</name>
</geneLocation>
<organism evidence="1">
    <name type="scientific">Methylobacterium bullatum</name>
    <dbReference type="NCBI Taxonomy" id="570505"/>
    <lineage>
        <taxon>Bacteria</taxon>
        <taxon>Pseudomonadati</taxon>
        <taxon>Pseudomonadota</taxon>
        <taxon>Alphaproteobacteria</taxon>
        <taxon>Hyphomicrobiales</taxon>
        <taxon>Methylobacteriaceae</taxon>
        <taxon>Methylobacterium</taxon>
    </lineage>
</organism>
<proteinExistence type="predicted"/>
<evidence type="ECO:0000313" key="1">
    <source>
        <dbReference type="EMBL" id="CAA2145619.1"/>
    </source>
</evidence>
<sequence>MKTPPPVPAADDAATSRQGRLHLRVPPNLAMAVRLAAEVRRVPVSDFVADALLERLDRDAAPANSKIRAPR</sequence>
<keyword evidence="1" id="KW-0614">Plasmid</keyword>
<protein>
    <submittedName>
        <fullName evidence="1">Uncharacterized protein</fullName>
    </submittedName>
</protein>
<gene>
    <name evidence="1" type="ORF">MBLL_04746</name>
</gene>
<dbReference type="RefSeq" id="WP_339164354.1">
    <property type="nucleotide sequence ID" value="NZ_LR743514.1"/>
</dbReference>
<reference evidence="1" key="1">
    <citation type="submission" date="2019-12" db="EMBL/GenBank/DDBJ databases">
        <authorList>
            <person name="Cremers G."/>
        </authorList>
    </citation>
    <scope>NUCLEOTIDE SEQUENCE</scope>
    <source>
        <strain evidence="1">Mbul2</strain>
        <plasmid evidence="1">5</plasmid>
    </source>
</reference>